<feature type="region of interest" description="Disordered" evidence="4">
    <location>
        <begin position="660"/>
        <end position="712"/>
    </location>
</feature>
<evidence type="ECO:0000256" key="1">
    <source>
        <dbReference type="ARBA" id="ARBA00004604"/>
    </source>
</evidence>
<accession>A0A7S1Q7D2</accession>
<feature type="region of interest" description="Disordered" evidence="4">
    <location>
        <begin position="446"/>
        <end position="478"/>
    </location>
</feature>
<evidence type="ECO:0000313" key="5">
    <source>
        <dbReference type="EMBL" id="CAD9121684.1"/>
    </source>
</evidence>
<feature type="compositionally biased region" description="Acidic residues" evidence="4">
    <location>
        <begin position="96"/>
        <end position="111"/>
    </location>
</feature>
<evidence type="ECO:0000256" key="4">
    <source>
        <dbReference type="SAM" id="MobiDB-lite"/>
    </source>
</evidence>
<feature type="compositionally biased region" description="Basic and acidic residues" evidence="4">
    <location>
        <begin position="454"/>
        <end position="466"/>
    </location>
</feature>
<gene>
    <name evidence="5" type="ORF">NDES1114_LOCUS17704</name>
</gene>
<dbReference type="PANTHER" id="PTHR14150:SF12">
    <property type="entry name" value="U3 SMALL NUCLEOLAR RNA-ASSOCIATED PROTEIN 14 HOMOLOG A"/>
    <property type="match status" value="1"/>
</dbReference>
<dbReference type="AlphaFoldDB" id="A0A7S1Q7D2"/>
<feature type="compositionally biased region" description="Low complexity" evidence="4">
    <location>
        <begin position="142"/>
        <end position="153"/>
    </location>
</feature>
<protein>
    <submittedName>
        <fullName evidence="5">Uncharacterized protein</fullName>
    </submittedName>
</protein>
<dbReference type="InterPro" id="IPR006709">
    <property type="entry name" value="SSU_processome_Utp14"/>
</dbReference>
<dbReference type="EMBL" id="HBGF01026736">
    <property type="protein sequence ID" value="CAD9121684.1"/>
    <property type="molecule type" value="Transcribed_RNA"/>
</dbReference>
<feature type="compositionally biased region" description="Low complexity" evidence="4">
    <location>
        <begin position="741"/>
        <end position="754"/>
    </location>
</feature>
<feature type="compositionally biased region" description="Acidic residues" evidence="4">
    <location>
        <begin position="553"/>
        <end position="565"/>
    </location>
</feature>
<feature type="region of interest" description="Disordered" evidence="4">
    <location>
        <begin position="329"/>
        <end position="390"/>
    </location>
</feature>
<proteinExistence type="predicted"/>
<evidence type="ECO:0000256" key="3">
    <source>
        <dbReference type="ARBA" id="ARBA00023242"/>
    </source>
</evidence>
<feature type="compositionally biased region" description="Basic and acidic residues" evidence="4">
    <location>
        <begin position="631"/>
        <end position="641"/>
    </location>
</feature>
<feature type="compositionally biased region" description="Low complexity" evidence="4">
    <location>
        <begin position="1042"/>
        <end position="1052"/>
    </location>
</feature>
<feature type="compositionally biased region" description="Basic residues" evidence="4">
    <location>
        <begin position="467"/>
        <end position="478"/>
    </location>
</feature>
<feature type="compositionally biased region" description="Basic and acidic residues" evidence="4">
    <location>
        <begin position="1054"/>
        <end position="1072"/>
    </location>
</feature>
<feature type="compositionally biased region" description="Low complexity" evidence="4">
    <location>
        <begin position="344"/>
        <end position="356"/>
    </location>
</feature>
<feature type="compositionally biased region" description="Acidic residues" evidence="4">
    <location>
        <begin position="78"/>
        <end position="88"/>
    </location>
</feature>
<name>A0A7S1Q7D2_NEODS</name>
<reference evidence="5" key="1">
    <citation type="submission" date="2021-01" db="EMBL/GenBank/DDBJ databases">
        <authorList>
            <person name="Corre E."/>
            <person name="Pelletier E."/>
            <person name="Niang G."/>
            <person name="Scheremetjew M."/>
            <person name="Finn R."/>
            <person name="Kale V."/>
            <person name="Holt S."/>
            <person name="Cochrane G."/>
            <person name="Meng A."/>
            <person name="Brown T."/>
            <person name="Cohen L."/>
        </authorList>
    </citation>
    <scope>NUCLEOTIDE SEQUENCE</scope>
    <source>
        <strain evidence="5">CCAP 1951/1</strain>
    </source>
</reference>
<feature type="region of interest" description="Disordered" evidence="4">
    <location>
        <begin position="999"/>
        <end position="1079"/>
    </location>
</feature>
<feature type="region of interest" description="Disordered" evidence="4">
    <location>
        <begin position="52"/>
        <end position="156"/>
    </location>
</feature>
<keyword evidence="3" id="KW-0539">Nucleus</keyword>
<feature type="compositionally biased region" description="Low complexity" evidence="4">
    <location>
        <begin position="1"/>
        <end position="16"/>
    </location>
</feature>
<dbReference type="Pfam" id="PF04615">
    <property type="entry name" value="Utp14"/>
    <property type="match status" value="1"/>
</dbReference>
<organism evidence="5">
    <name type="scientific">Neobodo designis</name>
    <name type="common">Flagellated protozoan</name>
    <name type="synonym">Bodo designis</name>
    <dbReference type="NCBI Taxonomy" id="312471"/>
    <lineage>
        <taxon>Eukaryota</taxon>
        <taxon>Discoba</taxon>
        <taxon>Euglenozoa</taxon>
        <taxon>Kinetoplastea</taxon>
        <taxon>Metakinetoplastina</taxon>
        <taxon>Neobodonida</taxon>
        <taxon>Neobodo</taxon>
    </lineage>
</organism>
<feature type="compositionally biased region" description="Basic and acidic residues" evidence="4">
    <location>
        <begin position="113"/>
        <end position="141"/>
    </location>
</feature>
<feature type="region of interest" description="Disordered" evidence="4">
    <location>
        <begin position="876"/>
        <end position="904"/>
    </location>
</feature>
<dbReference type="PANTHER" id="PTHR14150">
    <property type="entry name" value="U3 SMALL NUCLEOLAR RNA-ASSOCIATED PROTEIN 14"/>
    <property type="match status" value="1"/>
</dbReference>
<comment type="subcellular location">
    <subcellularLocation>
        <location evidence="1">Nucleus</location>
        <location evidence="1">Nucleolus</location>
    </subcellularLocation>
</comment>
<keyword evidence="2" id="KW-0597">Phosphoprotein</keyword>
<sequence length="1079" mass="115712">MPPKRAGAKAGKSAPAPKRDQWFDAKAADEDIDDDLAFDSDDDKQFGAFFKQQAARAKAEKAAKKKGGTAPTGGDEAGGFDEWDDEDGASGSDAQWSDDDDDSRSEIDISELLDTKEERAERRQERQAKKAAEKKSADPVAKKAAGKAGASKGRMLEGAESMLLAPEARRSKTSLAELASATKKAIAGDDAEADAATKERLANLTSVQGLIGRELTEQERHMMDRGLARDATRAEMAKWKSFISEQRRSRTVSFPLKAPNQNPVPTTLAGIASIQQERIAKAAALLKAAEKEGDSDAVAAAAAQPAAAPASAVVSMAAKMNELLAASGLGTTKEHKRLAREQKASGATAGASAAAADGRPTSAEGFADADGFLPVTGEETVGDETAKEEGPDMTYVAKLKALVGYDLAKRKRFNKIKSKAYRRILRKEKERERELKERALELVNPEAARKKAQAKIDKMRAEERTTQRHKNTSKWVRHVKHMAKFDDDAKDAIREQDVLRQRLMAKADEAADDELIDAAEAESSDEEQERRVDELLSGKAPVSSVLWGGAAEADSDPEGLDDADGDDKRAKLRKARKELGSMDFMKRARERHAEQFRSEAAELQADIARFQRGEAPQGAGFELDSDDGLDAEERAERKRVAAEDRAGGLDFMGLRDRQEKAAAAVKERRKREGEAEARRMADLKSTEAGSGRKRFGANAAADDGGRAAPRVDVELAAPGGMVAGEGQALTPAERRRLQAEVAAREAQPAAATTKAGRKKAREAAAAAAEALVDDGGAEDEDAVMGTSGAESAPSPKSALRKSAAADAATTAPLSGKEKKRVRVETADAAATATKSPPSKPRKAEEGAQMSHDYLVSRAFARDDIDEDFTAAKAAQVEEALKPEDANASLPGWGEWGGESERLNRNHKQRVAENALKRSIERSALASARADAKLDHAIINHDVGMVADKHTLHVVPRPYDSAVQYERAMRQPLGPEFNSVRTFQDGVAPKVQTKKGVAIDPVDRTTGMHKKAKTSRSKKSDLDDELAETALVQSSAERKAAAKEAAAQAAASAKAKKEAAAKKASAGKRDGARLKNKRAR</sequence>
<feature type="compositionally biased region" description="Basic and acidic residues" evidence="4">
    <location>
        <begin position="703"/>
        <end position="712"/>
    </location>
</feature>
<feature type="compositionally biased region" description="Acidic residues" evidence="4">
    <location>
        <begin position="771"/>
        <end position="782"/>
    </location>
</feature>
<feature type="region of interest" description="Disordered" evidence="4">
    <location>
        <begin position="612"/>
        <end position="641"/>
    </location>
</feature>
<dbReference type="GO" id="GO:0006364">
    <property type="term" value="P:rRNA processing"/>
    <property type="evidence" value="ECO:0007669"/>
    <property type="project" value="InterPro"/>
</dbReference>
<feature type="compositionally biased region" description="Acidic residues" evidence="4">
    <location>
        <begin position="510"/>
        <end position="527"/>
    </location>
</feature>
<feature type="region of interest" description="Disordered" evidence="4">
    <location>
        <begin position="509"/>
        <end position="576"/>
    </location>
</feature>
<dbReference type="GO" id="GO:0032040">
    <property type="term" value="C:small-subunit processome"/>
    <property type="evidence" value="ECO:0007669"/>
    <property type="project" value="InterPro"/>
</dbReference>
<feature type="region of interest" description="Disordered" evidence="4">
    <location>
        <begin position="741"/>
        <end position="850"/>
    </location>
</feature>
<feature type="compositionally biased region" description="Basic and acidic residues" evidence="4">
    <location>
        <begin position="670"/>
        <end position="685"/>
    </location>
</feature>
<feature type="compositionally biased region" description="Basic residues" evidence="4">
    <location>
        <begin position="1006"/>
        <end position="1016"/>
    </location>
</feature>
<feature type="region of interest" description="Disordered" evidence="4">
    <location>
        <begin position="1"/>
        <end position="22"/>
    </location>
</feature>
<evidence type="ECO:0000256" key="2">
    <source>
        <dbReference type="ARBA" id="ARBA00022553"/>
    </source>
</evidence>